<keyword evidence="2" id="KW-1185">Reference proteome</keyword>
<dbReference type="GO" id="GO:0016757">
    <property type="term" value="F:glycosyltransferase activity"/>
    <property type="evidence" value="ECO:0007669"/>
    <property type="project" value="TreeGrafter"/>
</dbReference>
<dbReference type="CDD" id="cd03801">
    <property type="entry name" value="GT4_PimA-like"/>
    <property type="match status" value="1"/>
</dbReference>
<dbReference type="AlphaFoldDB" id="A0A2S4N9H8"/>
<dbReference type="EMBL" id="PQNY01000004">
    <property type="protein sequence ID" value="POS02356.1"/>
    <property type="molecule type" value="Genomic_DNA"/>
</dbReference>
<name>A0A2S4N9H8_9FLAO</name>
<dbReference type="Pfam" id="PF13692">
    <property type="entry name" value="Glyco_trans_1_4"/>
    <property type="match status" value="1"/>
</dbReference>
<comment type="caution">
    <text evidence="1">The sequence shown here is derived from an EMBL/GenBank/DDBJ whole genome shotgun (WGS) entry which is preliminary data.</text>
</comment>
<reference evidence="1 2" key="1">
    <citation type="submission" date="2018-01" db="EMBL/GenBank/DDBJ databases">
        <title>Genomic Encyclopedia of Type Strains, Phase I: the one thousand microbial genomes (KMG-I) project.</title>
        <authorList>
            <person name="Goeker M."/>
        </authorList>
    </citation>
    <scope>NUCLEOTIDE SEQUENCE [LARGE SCALE GENOMIC DNA]</scope>
    <source>
        <strain evidence="1 2">DSM 17960</strain>
    </source>
</reference>
<organism evidence="1 2">
    <name type="scientific">Flavobacterium croceum DSM 17960</name>
    <dbReference type="NCBI Taxonomy" id="1121886"/>
    <lineage>
        <taxon>Bacteria</taxon>
        <taxon>Pseudomonadati</taxon>
        <taxon>Bacteroidota</taxon>
        <taxon>Flavobacteriia</taxon>
        <taxon>Flavobacteriales</taxon>
        <taxon>Flavobacteriaceae</taxon>
        <taxon>Flavobacterium</taxon>
    </lineage>
</organism>
<accession>A0A2S4N9H8</accession>
<evidence type="ECO:0000313" key="2">
    <source>
        <dbReference type="Proteomes" id="UP000237056"/>
    </source>
</evidence>
<keyword evidence="1" id="KW-0808">Transferase</keyword>
<dbReference type="PANTHER" id="PTHR12526:SF638">
    <property type="entry name" value="SPORE COAT PROTEIN SA"/>
    <property type="match status" value="1"/>
</dbReference>
<protein>
    <submittedName>
        <fullName evidence="1">Glycosyltransferase involved in cell wall biosynthesis</fullName>
    </submittedName>
</protein>
<dbReference type="OrthoDB" id="9815351at2"/>
<dbReference type="Proteomes" id="UP000237056">
    <property type="component" value="Unassembled WGS sequence"/>
</dbReference>
<dbReference type="SUPFAM" id="SSF53756">
    <property type="entry name" value="UDP-Glycosyltransferase/glycogen phosphorylase"/>
    <property type="match status" value="1"/>
</dbReference>
<dbReference type="PANTHER" id="PTHR12526">
    <property type="entry name" value="GLYCOSYLTRANSFERASE"/>
    <property type="match status" value="1"/>
</dbReference>
<proteinExistence type="predicted"/>
<gene>
    <name evidence="1" type="ORF">Q361_10475</name>
</gene>
<evidence type="ECO:0000313" key="1">
    <source>
        <dbReference type="EMBL" id="POS02356.1"/>
    </source>
</evidence>
<sequence>MKILFFTKYSRNGASSRLRTMQYIPYFEKNGYKCTVKPLFDDEYLYKLYNGKRSYYHVFKYYIKRFFDLRKVFFNDVVVIEYELFPYFPAIFEWFFKIFKVKYIVDYDDAVFHNYDQSTNLLINKTLSNKIDLVMKYSSVVIAGNDYLAQRALSAGAKMIEQIPTVVDIDRYIQKSYNKATNSTITIGWIGSPSTVKYVIFLFPVFYKLAEKFNITIHIIGAYTTYKTQDFIHYIPWTEETEKQEIAKFDIGIMPLENTNWEKGKCSYKLIQYMASKLPVIASPVGMNNEVVTHNVNGYLASDFLEWENYLTKLILDDSLRINMGEEGYNNVKENYSLHKTSKKYINILKKVTHV</sequence>
<dbReference type="Gene3D" id="3.40.50.2000">
    <property type="entry name" value="Glycogen Phosphorylase B"/>
    <property type="match status" value="2"/>
</dbReference>
<dbReference type="RefSeq" id="WP_103725415.1">
    <property type="nucleotide sequence ID" value="NZ_PQNY01000004.1"/>
</dbReference>